<dbReference type="KEGG" id="nli:G3M70_09915"/>
<dbReference type="EMBL" id="CP048685">
    <property type="protein sequence ID" value="QPJ62169.1"/>
    <property type="molecule type" value="Genomic_DNA"/>
</dbReference>
<gene>
    <name evidence="4" type="ORF">G3M70_09915</name>
</gene>
<dbReference type="CDD" id="cd05253">
    <property type="entry name" value="UDP_GE_SDE_e"/>
    <property type="match status" value="1"/>
</dbReference>
<dbReference type="Proteomes" id="UP000594688">
    <property type="component" value="Chromosome"/>
</dbReference>
<evidence type="ECO:0000259" key="3">
    <source>
        <dbReference type="Pfam" id="PF01370"/>
    </source>
</evidence>
<sequence length="338" mass="38322">MKLLVTGAAGFIGFHTSKRLLEDGHEVTGLDNLNSYYDVRLKEDRLSLLKRSPRFSFVRENLENRSPLENLFENGNFDRVVHLGAQAGVRHSLTHPHDYIDSNVTGFLNILEGCRHHKVSHLVFASSSSVYGLNSHMPFAVNQGTNHPLALYGATKKANELMAHSYAHLFRMPVSGLRFFTAYGPWGRPDMALFIFTKNILEGKPIDVYNKGEMTRDFTYIDDIVEGILRVTQKPAEPDPDWDSDAPDPSTSSAPYRIYNIGCSNPVPLMKFIEELEKNLGRKATINYLPMQPGDIPKNHADVSDLKKQFDYSPKRDVSYGIQQFVAWYLDYYKGKNS</sequence>
<evidence type="ECO:0000313" key="4">
    <source>
        <dbReference type="EMBL" id="QPJ62169.1"/>
    </source>
</evidence>
<accession>A0A7T0BWH0</accession>
<evidence type="ECO:0000313" key="5">
    <source>
        <dbReference type="Proteomes" id="UP000594688"/>
    </source>
</evidence>
<organism evidence="4 5">
    <name type="scientific">Candidatus Nitronauta litoralis</name>
    <dbReference type="NCBI Taxonomy" id="2705533"/>
    <lineage>
        <taxon>Bacteria</taxon>
        <taxon>Pseudomonadati</taxon>
        <taxon>Nitrospinota/Tectimicrobiota group</taxon>
        <taxon>Nitrospinota</taxon>
        <taxon>Nitrospinia</taxon>
        <taxon>Nitrospinales</taxon>
        <taxon>Nitrospinaceae</taxon>
        <taxon>Candidatus Nitronauta</taxon>
    </lineage>
</organism>
<dbReference type="SUPFAM" id="SSF51735">
    <property type="entry name" value="NAD(P)-binding Rossmann-fold domains"/>
    <property type="match status" value="1"/>
</dbReference>
<dbReference type="Gene3D" id="3.40.50.720">
    <property type="entry name" value="NAD(P)-binding Rossmann-like Domain"/>
    <property type="match status" value="1"/>
</dbReference>
<reference evidence="4 5" key="1">
    <citation type="submission" date="2020-02" db="EMBL/GenBank/DDBJ databases">
        <title>Genomic and physiological characterization of two novel Nitrospinaceae genera.</title>
        <authorList>
            <person name="Mueller A.J."/>
            <person name="Jung M.-Y."/>
            <person name="Strachan C.R."/>
            <person name="Herbold C.W."/>
            <person name="Kirkegaard R.H."/>
            <person name="Daims H."/>
        </authorList>
    </citation>
    <scope>NUCLEOTIDE SEQUENCE [LARGE SCALE GENOMIC DNA]</scope>
    <source>
        <strain evidence="4">EB</strain>
    </source>
</reference>
<dbReference type="PANTHER" id="PTHR43574">
    <property type="entry name" value="EPIMERASE-RELATED"/>
    <property type="match status" value="1"/>
</dbReference>
<feature type="region of interest" description="Disordered" evidence="2">
    <location>
        <begin position="234"/>
        <end position="253"/>
    </location>
</feature>
<dbReference type="InterPro" id="IPR001509">
    <property type="entry name" value="Epimerase_deHydtase"/>
</dbReference>
<evidence type="ECO:0000256" key="2">
    <source>
        <dbReference type="SAM" id="MobiDB-lite"/>
    </source>
</evidence>
<evidence type="ECO:0000256" key="1">
    <source>
        <dbReference type="ARBA" id="ARBA00023027"/>
    </source>
</evidence>
<protein>
    <submittedName>
        <fullName evidence="4">NAD-dependent epimerase</fullName>
    </submittedName>
</protein>
<dbReference type="PRINTS" id="PR01713">
    <property type="entry name" value="NUCEPIMERASE"/>
</dbReference>
<dbReference type="AlphaFoldDB" id="A0A7T0BWH0"/>
<proteinExistence type="predicted"/>
<keyword evidence="1" id="KW-0520">NAD</keyword>
<name>A0A7T0BWH0_9BACT</name>
<feature type="domain" description="NAD-dependent epimerase/dehydratase" evidence="3">
    <location>
        <begin position="4"/>
        <end position="240"/>
    </location>
</feature>
<dbReference type="Pfam" id="PF01370">
    <property type="entry name" value="Epimerase"/>
    <property type="match status" value="1"/>
</dbReference>
<dbReference type="InterPro" id="IPR036291">
    <property type="entry name" value="NAD(P)-bd_dom_sf"/>
</dbReference>